<dbReference type="PANTHER" id="PTHR48063">
    <property type="entry name" value="LRR RECEPTOR-LIKE KINASE"/>
    <property type="match status" value="1"/>
</dbReference>
<dbReference type="InterPro" id="IPR032675">
    <property type="entry name" value="LRR_dom_sf"/>
</dbReference>
<evidence type="ECO:0000256" key="2">
    <source>
        <dbReference type="ARBA" id="ARBA00022692"/>
    </source>
</evidence>
<name>A0ABQ4ZJ36_9ASTR</name>
<evidence type="ECO:0000256" key="4">
    <source>
        <dbReference type="ARBA" id="ARBA00022989"/>
    </source>
</evidence>
<dbReference type="InterPro" id="IPR046956">
    <property type="entry name" value="RLP23-like"/>
</dbReference>
<evidence type="ECO:0000256" key="1">
    <source>
        <dbReference type="ARBA" id="ARBA00004479"/>
    </source>
</evidence>
<feature type="region of interest" description="Disordered" evidence="7">
    <location>
        <begin position="1"/>
        <end position="43"/>
    </location>
</feature>
<organism evidence="8 9">
    <name type="scientific">Tanacetum coccineum</name>
    <dbReference type="NCBI Taxonomy" id="301880"/>
    <lineage>
        <taxon>Eukaryota</taxon>
        <taxon>Viridiplantae</taxon>
        <taxon>Streptophyta</taxon>
        <taxon>Embryophyta</taxon>
        <taxon>Tracheophyta</taxon>
        <taxon>Spermatophyta</taxon>
        <taxon>Magnoliopsida</taxon>
        <taxon>eudicotyledons</taxon>
        <taxon>Gunneridae</taxon>
        <taxon>Pentapetalae</taxon>
        <taxon>asterids</taxon>
        <taxon>campanulids</taxon>
        <taxon>Asterales</taxon>
        <taxon>Asteraceae</taxon>
        <taxon>Asteroideae</taxon>
        <taxon>Anthemideae</taxon>
        <taxon>Anthemidinae</taxon>
        <taxon>Tanacetum</taxon>
    </lineage>
</organism>
<reference evidence="8" key="2">
    <citation type="submission" date="2022-01" db="EMBL/GenBank/DDBJ databases">
        <authorList>
            <person name="Yamashiro T."/>
            <person name="Shiraishi A."/>
            <person name="Satake H."/>
            <person name="Nakayama K."/>
        </authorList>
    </citation>
    <scope>NUCLEOTIDE SEQUENCE</scope>
</reference>
<evidence type="ECO:0000256" key="5">
    <source>
        <dbReference type="ARBA" id="ARBA00023136"/>
    </source>
</evidence>
<sequence>MDSPSGSSTPPSSFPRSSTPPSYSPGTSTRPSFSPGSSRSAQNLGKAECSNCKFLAEKIKTLEARIRILEGQLEMERHPENHTLESAAILHEIYNGMGNLNMELRLDSVTTTKTEDKVEGRLPLDIVISKLRVLPSSSCFPLEMRLCWILEAREVVVVISGLVRLGGNSLGGTIPLSIIELKKLGKLNISNNGLTGDIPSGFSKLEMLEQLDASQPSYRNFSISLAELRVLAQINISYNLFTGDIPASLLNSSFYSFVGNPCLCVHCVLNNCDANLTRNLRRCKETTTTTIPNTARSRGMGYDKKEDGILFQKVMEATEDLNDNSSPCELPLLFDKQDDILLYRYPILGYIVVDVSLPTLKDETNSNNNRTKQSLMSQRLQFKVGTWLYEMLICVNARSSASDANVPVRWL</sequence>
<dbReference type="EMBL" id="BQNB010011333">
    <property type="protein sequence ID" value="GJS89197.1"/>
    <property type="molecule type" value="Genomic_DNA"/>
</dbReference>
<comment type="caution">
    <text evidence="8">The sequence shown here is derived from an EMBL/GenBank/DDBJ whole genome shotgun (WGS) entry which is preliminary data.</text>
</comment>
<comment type="subcellular location">
    <subcellularLocation>
        <location evidence="1">Membrane</location>
        <topology evidence="1">Single-pass type I membrane protein</topology>
    </subcellularLocation>
</comment>
<reference evidence="8" key="1">
    <citation type="journal article" date="2022" name="Int. J. Mol. Sci.">
        <title>Draft Genome of Tanacetum Coccineum: Genomic Comparison of Closely Related Tanacetum-Family Plants.</title>
        <authorList>
            <person name="Yamashiro T."/>
            <person name="Shiraishi A."/>
            <person name="Nakayama K."/>
            <person name="Satake H."/>
        </authorList>
    </citation>
    <scope>NUCLEOTIDE SEQUENCE</scope>
</reference>
<dbReference type="Gene3D" id="3.80.10.10">
    <property type="entry name" value="Ribonuclease Inhibitor"/>
    <property type="match status" value="1"/>
</dbReference>
<evidence type="ECO:0000313" key="9">
    <source>
        <dbReference type="Proteomes" id="UP001151760"/>
    </source>
</evidence>
<gene>
    <name evidence="8" type="ORF">Tco_0771833</name>
</gene>
<feature type="compositionally biased region" description="Low complexity" evidence="7">
    <location>
        <begin position="1"/>
        <end position="32"/>
    </location>
</feature>
<dbReference type="Pfam" id="PF00560">
    <property type="entry name" value="LRR_1"/>
    <property type="match status" value="1"/>
</dbReference>
<dbReference type="SUPFAM" id="SSF52058">
    <property type="entry name" value="L domain-like"/>
    <property type="match status" value="1"/>
</dbReference>
<evidence type="ECO:0000313" key="8">
    <source>
        <dbReference type="EMBL" id="GJS89197.1"/>
    </source>
</evidence>
<keyword evidence="5" id="KW-0472">Membrane</keyword>
<keyword evidence="2" id="KW-0812">Transmembrane</keyword>
<evidence type="ECO:0000256" key="3">
    <source>
        <dbReference type="ARBA" id="ARBA00022729"/>
    </source>
</evidence>
<dbReference type="Proteomes" id="UP001151760">
    <property type="component" value="Unassembled WGS sequence"/>
</dbReference>
<keyword evidence="9" id="KW-1185">Reference proteome</keyword>
<accession>A0ABQ4ZJ36</accession>
<keyword evidence="6" id="KW-0325">Glycoprotein</keyword>
<dbReference type="InterPro" id="IPR001611">
    <property type="entry name" value="Leu-rich_rpt"/>
</dbReference>
<evidence type="ECO:0000256" key="7">
    <source>
        <dbReference type="SAM" id="MobiDB-lite"/>
    </source>
</evidence>
<proteinExistence type="predicted"/>
<keyword evidence="4" id="KW-1133">Transmembrane helix</keyword>
<keyword evidence="3" id="KW-0732">Signal</keyword>
<protein>
    <submittedName>
        <fullName evidence="8">Receptor-like protein kinase</fullName>
    </submittedName>
</protein>
<feature type="compositionally biased region" description="Polar residues" evidence="7">
    <location>
        <begin position="34"/>
        <end position="43"/>
    </location>
</feature>
<evidence type="ECO:0000256" key="6">
    <source>
        <dbReference type="ARBA" id="ARBA00023180"/>
    </source>
</evidence>